<organism evidence="2 3">
    <name type="scientific">Brassica cretica</name>
    <name type="common">Mustard</name>
    <dbReference type="NCBI Taxonomy" id="69181"/>
    <lineage>
        <taxon>Eukaryota</taxon>
        <taxon>Viridiplantae</taxon>
        <taxon>Streptophyta</taxon>
        <taxon>Embryophyta</taxon>
        <taxon>Tracheophyta</taxon>
        <taxon>Spermatophyta</taxon>
        <taxon>Magnoliopsida</taxon>
        <taxon>eudicotyledons</taxon>
        <taxon>Gunneridae</taxon>
        <taxon>Pentapetalae</taxon>
        <taxon>rosids</taxon>
        <taxon>malvids</taxon>
        <taxon>Brassicales</taxon>
        <taxon>Brassicaceae</taxon>
        <taxon>Brassiceae</taxon>
        <taxon>Brassica</taxon>
    </lineage>
</organism>
<evidence type="ECO:0000313" key="3">
    <source>
        <dbReference type="Proteomes" id="UP000712600"/>
    </source>
</evidence>
<dbReference type="Proteomes" id="UP000712600">
    <property type="component" value="Unassembled WGS sequence"/>
</dbReference>
<evidence type="ECO:0000256" key="1">
    <source>
        <dbReference type="SAM" id="MobiDB-lite"/>
    </source>
</evidence>
<sequence length="193" mass="21934">MEKLKRIVCEDYGVDHNVLNTEFSYSMVNRRGNPPIIITNDGQASNFVAYAKRDSSTTLCVTFSGLGVNQKERVNIDLNKEPCDSSNVEDEEVPEITRADFVKPSKESCDRRKDHVAADGSGDDGLRSENNGDSKKNGRAWRGDFVKKDQIFRSKGVLKATMEILAMKNNIDYTVFKSTRKWWYIRCKDAFCN</sequence>
<name>A0A8S9MZ45_BRACR</name>
<evidence type="ECO:0000313" key="2">
    <source>
        <dbReference type="EMBL" id="KAF3487008.1"/>
    </source>
</evidence>
<comment type="caution">
    <text evidence="2">The sequence shown here is derived from an EMBL/GenBank/DDBJ whole genome shotgun (WGS) entry which is preliminary data.</text>
</comment>
<feature type="compositionally biased region" description="Basic and acidic residues" evidence="1">
    <location>
        <begin position="124"/>
        <end position="140"/>
    </location>
</feature>
<evidence type="ECO:0008006" key="4">
    <source>
        <dbReference type="Google" id="ProtNLM"/>
    </source>
</evidence>
<proteinExistence type="predicted"/>
<protein>
    <recommendedName>
        <fullName evidence="4">Transposase MuDR plant domain-containing protein</fullName>
    </recommendedName>
</protein>
<dbReference type="EMBL" id="QGKX02002183">
    <property type="protein sequence ID" value="KAF3487008.1"/>
    <property type="molecule type" value="Genomic_DNA"/>
</dbReference>
<reference evidence="2" key="1">
    <citation type="submission" date="2019-12" db="EMBL/GenBank/DDBJ databases">
        <title>Genome sequencing and annotation of Brassica cretica.</title>
        <authorList>
            <person name="Studholme D.J."/>
            <person name="Sarris P."/>
        </authorList>
    </citation>
    <scope>NUCLEOTIDE SEQUENCE</scope>
    <source>
        <strain evidence="2">PFS-109/04</strain>
        <tissue evidence="2">Leaf</tissue>
    </source>
</reference>
<dbReference type="AlphaFoldDB" id="A0A8S9MZ45"/>
<gene>
    <name evidence="2" type="ORF">F2Q69_00051948</name>
</gene>
<feature type="region of interest" description="Disordered" evidence="1">
    <location>
        <begin position="110"/>
        <end position="140"/>
    </location>
</feature>
<accession>A0A8S9MZ45</accession>